<dbReference type="HOGENOM" id="CLU_070144_0_0_1"/>
<evidence type="ECO:0000313" key="2">
    <source>
        <dbReference type="Proteomes" id="UP000054279"/>
    </source>
</evidence>
<sequence length="241" mass="27344">MQELPLHALFRNQGRRTRSSHTEIPSTASWITPPLTMFSRFKYRRRTEKTSDVVLTTRLSTPAGSIHEPGTFPFTELPTDLIDIIFQWAISMSSVLDLAAPILYHTVFLLTDSIASPFFETFLSESRGLSYRKFIRELYIPTGLVFSPPTGRISLPNIRRLSIPHFSYLNRIEDISSCQHLTLTNRNAVLEQIPTRTILSSLTHITLPPRWNMLILTPSLLPSLTHLTLPISVGSARLYGI</sequence>
<feature type="non-terminal residue" evidence="1">
    <location>
        <position position="241"/>
    </location>
</feature>
<proteinExistence type="predicted"/>
<accession>A0A0C9V330</accession>
<protein>
    <submittedName>
        <fullName evidence="1">Uncharacterized protein</fullName>
    </submittedName>
</protein>
<gene>
    <name evidence="1" type="ORF">M422DRAFT_36075</name>
</gene>
<dbReference type="EMBL" id="KN837235">
    <property type="protein sequence ID" value="KIJ31891.1"/>
    <property type="molecule type" value="Genomic_DNA"/>
</dbReference>
<keyword evidence="2" id="KW-1185">Reference proteome</keyword>
<organism evidence="1 2">
    <name type="scientific">Sphaerobolus stellatus (strain SS14)</name>
    <dbReference type="NCBI Taxonomy" id="990650"/>
    <lineage>
        <taxon>Eukaryota</taxon>
        <taxon>Fungi</taxon>
        <taxon>Dikarya</taxon>
        <taxon>Basidiomycota</taxon>
        <taxon>Agaricomycotina</taxon>
        <taxon>Agaricomycetes</taxon>
        <taxon>Phallomycetidae</taxon>
        <taxon>Geastrales</taxon>
        <taxon>Sphaerobolaceae</taxon>
        <taxon>Sphaerobolus</taxon>
    </lineage>
</organism>
<dbReference type="AlphaFoldDB" id="A0A0C9V330"/>
<dbReference type="Proteomes" id="UP000054279">
    <property type="component" value="Unassembled WGS sequence"/>
</dbReference>
<reference evidence="1 2" key="1">
    <citation type="submission" date="2014-06" db="EMBL/GenBank/DDBJ databases">
        <title>Evolutionary Origins and Diversification of the Mycorrhizal Mutualists.</title>
        <authorList>
            <consortium name="DOE Joint Genome Institute"/>
            <consortium name="Mycorrhizal Genomics Consortium"/>
            <person name="Kohler A."/>
            <person name="Kuo A."/>
            <person name="Nagy L.G."/>
            <person name="Floudas D."/>
            <person name="Copeland A."/>
            <person name="Barry K.W."/>
            <person name="Cichocki N."/>
            <person name="Veneault-Fourrey C."/>
            <person name="LaButti K."/>
            <person name="Lindquist E.A."/>
            <person name="Lipzen A."/>
            <person name="Lundell T."/>
            <person name="Morin E."/>
            <person name="Murat C."/>
            <person name="Riley R."/>
            <person name="Ohm R."/>
            <person name="Sun H."/>
            <person name="Tunlid A."/>
            <person name="Henrissat B."/>
            <person name="Grigoriev I.V."/>
            <person name="Hibbett D.S."/>
            <person name="Martin F."/>
        </authorList>
    </citation>
    <scope>NUCLEOTIDE SEQUENCE [LARGE SCALE GENOMIC DNA]</scope>
    <source>
        <strain evidence="1 2">SS14</strain>
    </source>
</reference>
<evidence type="ECO:0000313" key="1">
    <source>
        <dbReference type="EMBL" id="KIJ31891.1"/>
    </source>
</evidence>
<name>A0A0C9V330_SPHS4</name>